<keyword evidence="4" id="KW-1185">Reference proteome</keyword>
<feature type="compositionally biased region" description="Basic and acidic residues" evidence="1">
    <location>
        <begin position="615"/>
        <end position="637"/>
    </location>
</feature>
<feature type="compositionally biased region" description="Basic and acidic residues" evidence="1">
    <location>
        <begin position="135"/>
        <end position="162"/>
    </location>
</feature>
<evidence type="ECO:0000313" key="3">
    <source>
        <dbReference type="EMBL" id="KAL3803594.1"/>
    </source>
</evidence>
<gene>
    <name evidence="3" type="ORF">ACHAWO_008844</name>
</gene>
<feature type="region of interest" description="Disordered" evidence="1">
    <location>
        <begin position="37"/>
        <end position="209"/>
    </location>
</feature>
<feature type="compositionally biased region" description="Basic and acidic residues" evidence="1">
    <location>
        <begin position="97"/>
        <end position="111"/>
    </location>
</feature>
<accession>A0ABD3QUP3</accession>
<feature type="region of interest" description="Disordered" evidence="1">
    <location>
        <begin position="686"/>
        <end position="712"/>
    </location>
</feature>
<feature type="region of interest" description="Disordered" evidence="1">
    <location>
        <begin position="246"/>
        <end position="324"/>
    </location>
</feature>
<dbReference type="PROSITE" id="PS50106">
    <property type="entry name" value="PDZ"/>
    <property type="match status" value="1"/>
</dbReference>
<name>A0ABD3QUP3_9STRA</name>
<evidence type="ECO:0000256" key="1">
    <source>
        <dbReference type="SAM" id="MobiDB-lite"/>
    </source>
</evidence>
<proteinExistence type="predicted"/>
<feature type="compositionally biased region" description="Basic residues" evidence="1">
    <location>
        <begin position="70"/>
        <end position="90"/>
    </location>
</feature>
<feature type="compositionally biased region" description="Basic and acidic residues" evidence="1">
    <location>
        <begin position="246"/>
        <end position="262"/>
    </location>
</feature>
<feature type="compositionally biased region" description="Polar residues" evidence="1">
    <location>
        <begin position="1308"/>
        <end position="1327"/>
    </location>
</feature>
<reference evidence="3 4" key="1">
    <citation type="submission" date="2024-10" db="EMBL/GenBank/DDBJ databases">
        <title>Updated reference genomes for cyclostephanoid diatoms.</title>
        <authorList>
            <person name="Roberts W.R."/>
            <person name="Alverson A.J."/>
        </authorList>
    </citation>
    <scope>NUCLEOTIDE SEQUENCE [LARGE SCALE GENOMIC DNA]</scope>
    <source>
        <strain evidence="3 4">AJA010-31</strain>
    </source>
</reference>
<evidence type="ECO:0000313" key="4">
    <source>
        <dbReference type="Proteomes" id="UP001530400"/>
    </source>
</evidence>
<sequence>MLRQGVTKRGDAINASSSSTFAIHHAEVHSILKNRHIKVQAISPAPEGTRRSKSTTRHEKGGLSSSLTRTRSKSRSSRKLGSKSKSKRSHSQPASRSKSESKSKTKPTRQDDEVEDDERGLLESSGGCDPSPARSFERKGNVRSKSERRTKDAPVSRGRDMGARQQSEPAELLTSKPPSRGASLNRYSNFLRRRRSASARCRQQQNQLMRSLSPSRFLYSQQQDAEGNCDARKGIPYDAIVVRENSSESHESSLTGDHELHRQPKSKSLIRSAIRHLGISKKRDQGGREQDNDNTQVTESTLNTSGEMSNSSSTAKPQWDPSNSFLKQTGQLEIIDSDSEEDQSCATRSDQGLNDSNNKLDVEDADTLKYDQVFHSSEHPMFRKTMDCDEESENLSLTLSPKELRPKQLMASIGKAIGRGRSLSVSRRKFKTNQDAAAVAVAATEETEHTRPAPAHSRSPSSSRQLPKKKPAKQSKLRAASVDTRNRLKPSASKKKKSSRSISVSRVSSAKKIIANSEAEFLPTAIKPRKKKVKCIVCRQRLSKGQCIEHMDLFFCCSSDGQSSCFQCAKCRCALDQLPSGDVRVCNAQVMTNSRGSVVQCGECCEPIVQPETVEEPKQTPKEREPEAPKSEDKPVEQVHPFVAETPLPKTCASCKGDFFQYNGEIQVLGEFTYHSACLKRESLKQSGQSGSSQYTPSTSFGDEDTPSDAASKLPDKVVVKLRHLATLYSVEDESCHHREYLSATFFEWPHKHESLGKIKENEQSKRMEQFLKNNDSPVDLSLEILYELDASAFGNPNYSGNFSSHLSVDHKYSPRKTSVAFPIDIEVDEDGRICTDLVSELQWIGRPVPIALEHVSSNISIEPYPYEDSPVCKLMNQMWKYEFMGVYHEFQFSVPFLGESLSLDICEGDEINLCECRFDVFLDQSEQQSTANLPEQDPMKLKMSARGSVLTTSLTSNPSEFNDWESRAEVLAHEVDNFKDFALARASKSVPPRKRRSSNFAPHCKQEHNTTLDPDGDEITNLSELLSVARSGEHHVVSLPKVVHIKARKESSDDDTGLSLIQSNGSSIVAEVSKSSLFSSKLKEGAVVLAINGRPVRNPRHFMRLFKDAESKVTIMASDEPPIPGSVYTVVRKEKDSLPDIEFLKSSPNDTADTLGISFEMVNSLVRVREINPKGIFANSMISEGDICLMVDGVPATNRLSAVRSLAFARGAISLLTFPLHNLWSNLIALLISDDYRRHWRGSACELTAHGGYPINIHFDSVSGLCFEETPGTESMKSDLRYMNTIIERVMDMLVQSIKVCREPSEQRGSIGSANTHTRSLSVSASGSMKGRSDVYRRALIKLEEMKASGKLSKKDYNDAKHALMNVAIQPNMS</sequence>
<dbReference type="Proteomes" id="UP001530400">
    <property type="component" value="Unassembled WGS sequence"/>
</dbReference>
<feature type="region of interest" description="Disordered" evidence="1">
    <location>
        <begin position="336"/>
        <end position="359"/>
    </location>
</feature>
<feature type="region of interest" description="Disordered" evidence="1">
    <location>
        <begin position="615"/>
        <end position="638"/>
    </location>
</feature>
<organism evidence="3 4">
    <name type="scientific">Cyclotella atomus</name>
    <dbReference type="NCBI Taxonomy" id="382360"/>
    <lineage>
        <taxon>Eukaryota</taxon>
        <taxon>Sar</taxon>
        <taxon>Stramenopiles</taxon>
        <taxon>Ochrophyta</taxon>
        <taxon>Bacillariophyta</taxon>
        <taxon>Coscinodiscophyceae</taxon>
        <taxon>Thalassiosirophycidae</taxon>
        <taxon>Stephanodiscales</taxon>
        <taxon>Stephanodiscaceae</taxon>
        <taxon>Cyclotella</taxon>
    </lineage>
</organism>
<protein>
    <recommendedName>
        <fullName evidence="2">PDZ domain-containing protein</fullName>
    </recommendedName>
</protein>
<feature type="domain" description="PDZ" evidence="2">
    <location>
        <begin position="1045"/>
        <end position="1122"/>
    </location>
</feature>
<dbReference type="EMBL" id="JALLPJ020000066">
    <property type="protein sequence ID" value="KAL3803594.1"/>
    <property type="molecule type" value="Genomic_DNA"/>
</dbReference>
<feature type="region of interest" description="Disordered" evidence="1">
    <location>
        <begin position="1307"/>
        <end position="1327"/>
    </location>
</feature>
<dbReference type="InterPro" id="IPR001478">
    <property type="entry name" value="PDZ"/>
</dbReference>
<comment type="caution">
    <text evidence="3">The sequence shown here is derived from an EMBL/GenBank/DDBJ whole genome shotgun (WGS) entry which is preliminary data.</text>
</comment>
<feature type="compositionally biased region" description="Basic residues" evidence="1">
    <location>
        <begin position="466"/>
        <end position="476"/>
    </location>
</feature>
<feature type="compositionally biased region" description="Low complexity" evidence="1">
    <location>
        <begin position="686"/>
        <end position="700"/>
    </location>
</feature>
<dbReference type="InterPro" id="IPR036034">
    <property type="entry name" value="PDZ_sf"/>
</dbReference>
<feature type="region of interest" description="Disordered" evidence="1">
    <location>
        <begin position="993"/>
        <end position="1017"/>
    </location>
</feature>
<feature type="compositionally biased region" description="Low complexity" evidence="1">
    <location>
        <begin position="452"/>
        <end position="465"/>
    </location>
</feature>
<feature type="compositionally biased region" description="Polar residues" evidence="1">
    <location>
        <begin position="344"/>
        <end position="357"/>
    </location>
</feature>
<feature type="compositionally biased region" description="Basic and acidic residues" evidence="1">
    <location>
        <begin position="281"/>
        <end position="291"/>
    </location>
</feature>
<dbReference type="SUPFAM" id="SSF50156">
    <property type="entry name" value="PDZ domain-like"/>
    <property type="match status" value="1"/>
</dbReference>
<feature type="region of interest" description="Disordered" evidence="1">
    <location>
        <begin position="434"/>
        <end position="504"/>
    </location>
</feature>
<evidence type="ECO:0000259" key="2">
    <source>
        <dbReference type="PROSITE" id="PS50106"/>
    </source>
</evidence>
<feature type="compositionally biased region" description="Polar residues" evidence="1">
    <location>
        <begin position="293"/>
        <end position="324"/>
    </location>
</feature>